<dbReference type="Proteomes" id="UP000758603">
    <property type="component" value="Unassembled WGS sequence"/>
</dbReference>
<name>A0A9P8UW56_9PEZI</name>
<accession>A0A9P8UW56</accession>
<dbReference type="GeneID" id="70130092"/>
<feature type="region of interest" description="Disordered" evidence="1">
    <location>
        <begin position="302"/>
        <end position="339"/>
    </location>
</feature>
<dbReference type="RefSeq" id="XP_045963245.1">
    <property type="nucleotide sequence ID" value="XM_046101200.1"/>
</dbReference>
<organism evidence="2 3">
    <name type="scientific">Truncatella angustata</name>
    <dbReference type="NCBI Taxonomy" id="152316"/>
    <lineage>
        <taxon>Eukaryota</taxon>
        <taxon>Fungi</taxon>
        <taxon>Dikarya</taxon>
        <taxon>Ascomycota</taxon>
        <taxon>Pezizomycotina</taxon>
        <taxon>Sordariomycetes</taxon>
        <taxon>Xylariomycetidae</taxon>
        <taxon>Amphisphaeriales</taxon>
        <taxon>Sporocadaceae</taxon>
        <taxon>Truncatella</taxon>
    </lineage>
</organism>
<evidence type="ECO:0000313" key="2">
    <source>
        <dbReference type="EMBL" id="KAH6659114.1"/>
    </source>
</evidence>
<dbReference type="EMBL" id="JAGPXC010000001">
    <property type="protein sequence ID" value="KAH6659114.1"/>
    <property type="molecule type" value="Genomic_DNA"/>
</dbReference>
<feature type="region of interest" description="Disordered" evidence="1">
    <location>
        <begin position="481"/>
        <end position="508"/>
    </location>
</feature>
<dbReference type="OrthoDB" id="5232836at2759"/>
<feature type="compositionally biased region" description="Polar residues" evidence="1">
    <location>
        <begin position="317"/>
        <end position="330"/>
    </location>
</feature>
<feature type="compositionally biased region" description="Pro residues" evidence="1">
    <location>
        <begin position="499"/>
        <end position="508"/>
    </location>
</feature>
<dbReference type="AlphaFoldDB" id="A0A9P8UW56"/>
<proteinExistence type="predicted"/>
<keyword evidence="3" id="KW-1185">Reference proteome</keyword>
<sequence>MSININPAGLADSNICLYTAPPVDNPRPPAVARGRKCRGCTNRAGARPPPCNITDTHGCTQCLKVGIPCLISNWAMPPHSDHTTTARPDTYHRWTRCEACEAYEYCDRSTPCLNCFSKKIPCLRPMTNSAIKRAWDQPLPGEDMYGYWIMHGPRHPDHPPSEAAVYDLATHSGWRMGHNYHVEYAFKCYSQMGWISHYWYGPINISRGAPEIASPQGPIYVGHPEGQPTPPPSTRTPLGFDPGATLGFLTIFLKNPHDPASTVAGSSVDHVARPVSAVPSPTVSAPPKPVKRRSTVMARRMQAPQARTAPYPRHLTLGTSSLPGTPSAQQPPIELTPVPPSTPWEGLRTTSCFMGVPAIPLQLPNTEFVDQYNDSMDTDDTLADLKLLMEWNQQQEQHPLPLPIPTSLAGVGVTHPLQYPITNGVPIENDGPFLLDHLLLHRLIPEMTMDDIQSKINQLSMYWQPNSVRFPGGTYDLRYSASDDARFDPSPRSEQLVPLPQPLGPEPTNPEELIVQNEAAFRPNERRINSRWTYRPGYQYGANHIANAPHEEWFPWLQEAFYAVMNDPNDATLIYTTSQPVERIASPGPIPQIYLGMELATPNFDDEQERRLWNDHPGLACEIDGHPGSSPLAYIPKNRIWANDAVGTVTGSCITCGRPTRGICESTDHRPNHRQYVCCVCDAHSRRNAWELLMQLQVFQKVRRFACKACTAQFLLDPAAEFTHRGGDLYDSQGMTDNNPNYDPRLWTNRHIQGVEPLRWFSHGSLQAPLPHTGCACADKLLDRRLCNAHRANAVAKFLERIYRMAIYALTNFRSLEHCFACQVSLAQDPNDPSNLDEAGMVWMCICCSGLTVGVRSDQIWKPLDQYRIYGD</sequence>
<evidence type="ECO:0000313" key="3">
    <source>
        <dbReference type="Proteomes" id="UP000758603"/>
    </source>
</evidence>
<evidence type="ECO:0000256" key="1">
    <source>
        <dbReference type="SAM" id="MobiDB-lite"/>
    </source>
</evidence>
<reference evidence="2" key="1">
    <citation type="journal article" date="2021" name="Nat. Commun.">
        <title>Genetic determinants of endophytism in the Arabidopsis root mycobiome.</title>
        <authorList>
            <person name="Mesny F."/>
            <person name="Miyauchi S."/>
            <person name="Thiergart T."/>
            <person name="Pickel B."/>
            <person name="Atanasova L."/>
            <person name="Karlsson M."/>
            <person name="Huettel B."/>
            <person name="Barry K.W."/>
            <person name="Haridas S."/>
            <person name="Chen C."/>
            <person name="Bauer D."/>
            <person name="Andreopoulos W."/>
            <person name="Pangilinan J."/>
            <person name="LaButti K."/>
            <person name="Riley R."/>
            <person name="Lipzen A."/>
            <person name="Clum A."/>
            <person name="Drula E."/>
            <person name="Henrissat B."/>
            <person name="Kohler A."/>
            <person name="Grigoriev I.V."/>
            <person name="Martin F.M."/>
            <person name="Hacquard S."/>
        </authorList>
    </citation>
    <scope>NUCLEOTIDE SEQUENCE</scope>
    <source>
        <strain evidence="2">MPI-SDFR-AT-0073</strain>
    </source>
</reference>
<feature type="compositionally biased region" description="Basic and acidic residues" evidence="1">
    <location>
        <begin position="481"/>
        <end position="491"/>
    </location>
</feature>
<comment type="caution">
    <text evidence="2">The sequence shown here is derived from an EMBL/GenBank/DDBJ whole genome shotgun (WGS) entry which is preliminary data.</text>
</comment>
<gene>
    <name evidence="2" type="ORF">BKA67DRAFT_543599</name>
</gene>
<protein>
    <submittedName>
        <fullName evidence="2">Uncharacterized protein</fullName>
    </submittedName>
</protein>